<protein>
    <submittedName>
        <fullName evidence="3">TolC family protein</fullName>
    </submittedName>
</protein>
<keyword evidence="2" id="KW-0732">Signal</keyword>
<evidence type="ECO:0000313" key="3">
    <source>
        <dbReference type="EMBL" id="MRW92059.1"/>
    </source>
</evidence>
<dbReference type="InterPro" id="IPR003423">
    <property type="entry name" value="OMP_efflux"/>
</dbReference>
<proteinExistence type="inferred from homology"/>
<feature type="signal peptide" evidence="2">
    <location>
        <begin position="1"/>
        <end position="24"/>
    </location>
</feature>
<feature type="chain" id="PRO_5026056164" evidence="2">
    <location>
        <begin position="25"/>
        <end position="410"/>
    </location>
</feature>
<accession>A0A6I2L6Z3</accession>
<dbReference type="PANTHER" id="PTHR30203">
    <property type="entry name" value="OUTER MEMBRANE CATION EFFLUX PROTEIN"/>
    <property type="match status" value="1"/>
</dbReference>
<organism evidence="3 4">
    <name type="scientific">Duganella guangzhouensis</name>
    <dbReference type="NCBI Taxonomy" id="2666084"/>
    <lineage>
        <taxon>Bacteria</taxon>
        <taxon>Pseudomonadati</taxon>
        <taxon>Pseudomonadota</taxon>
        <taxon>Betaproteobacteria</taxon>
        <taxon>Burkholderiales</taxon>
        <taxon>Oxalobacteraceae</taxon>
        <taxon>Telluria group</taxon>
        <taxon>Duganella</taxon>
    </lineage>
</organism>
<name>A0A6I2L6Z3_9BURK</name>
<evidence type="ECO:0000313" key="4">
    <source>
        <dbReference type="Proteomes" id="UP000433309"/>
    </source>
</evidence>
<dbReference type="GO" id="GO:0015562">
    <property type="term" value="F:efflux transmembrane transporter activity"/>
    <property type="evidence" value="ECO:0007669"/>
    <property type="project" value="InterPro"/>
</dbReference>
<dbReference type="Pfam" id="PF02321">
    <property type="entry name" value="OEP"/>
    <property type="match status" value="2"/>
</dbReference>
<dbReference type="PANTHER" id="PTHR30203:SF24">
    <property type="entry name" value="BLR4935 PROTEIN"/>
    <property type="match status" value="1"/>
</dbReference>
<dbReference type="Gene3D" id="1.20.1600.10">
    <property type="entry name" value="Outer membrane efflux proteins (OEP)"/>
    <property type="match status" value="1"/>
</dbReference>
<dbReference type="SUPFAM" id="SSF56954">
    <property type="entry name" value="Outer membrane efflux proteins (OEP)"/>
    <property type="match status" value="1"/>
</dbReference>
<gene>
    <name evidence="3" type="ORF">GJ699_18860</name>
</gene>
<sequence length="410" mass="44120">MQSRFFIMGAAVLLAQCLPVRASAQTLTLEQAVARTLSTSPELRAAAIDVAIADGAREQAGLRPNPELSLLREGMSSANRTDTIQLSQPLELGGKRSARIQLAEQDQALAEADLGVVRATLRAEVSAAFLQALTAQEHVALARQSLQLASKATHAASRRVAAGKISPLEQTRSSVAEAGAQLELSQAEADAAQARRRLAAFWGSSAPLDDALQAPDSEPAALPPLAQLQASLDTSPQLRRARQQITREEAQLNLTKAERHPDLTLTVGSKKDQQSTLTQTVVGISVPLPLFNRNQGNMLSALRRVDKARTEAELARLHTTQALADAYQRVTLADQQIAVMRADILPAAQSAFDAAVTGFELGKFGFIDVLDAQRTLFQSRAQYLSALSTRHRALADLQRYVALPGTRHED</sequence>
<dbReference type="Proteomes" id="UP000433309">
    <property type="component" value="Unassembled WGS sequence"/>
</dbReference>
<dbReference type="EMBL" id="WKJK01000009">
    <property type="protein sequence ID" value="MRW92059.1"/>
    <property type="molecule type" value="Genomic_DNA"/>
</dbReference>
<comment type="similarity">
    <text evidence="1">Belongs to the outer membrane factor (OMF) (TC 1.B.17) family.</text>
</comment>
<reference evidence="3 4" key="1">
    <citation type="submission" date="2019-11" db="EMBL/GenBank/DDBJ databases">
        <title>Novel species isolated from a subtropical stream in China.</title>
        <authorList>
            <person name="Lu H."/>
        </authorList>
    </citation>
    <scope>NUCLEOTIDE SEQUENCE [LARGE SCALE GENOMIC DNA]</scope>
    <source>
        <strain evidence="3 4">FT80W</strain>
    </source>
</reference>
<evidence type="ECO:0000256" key="2">
    <source>
        <dbReference type="SAM" id="SignalP"/>
    </source>
</evidence>
<dbReference type="RefSeq" id="WP_154379062.1">
    <property type="nucleotide sequence ID" value="NZ_WKJK01000009.1"/>
</dbReference>
<dbReference type="InterPro" id="IPR010131">
    <property type="entry name" value="MdtP/NodT-like"/>
</dbReference>
<comment type="caution">
    <text evidence="3">The sequence shown here is derived from an EMBL/GenBank/DDBJ whole genome shotgun (WGS) entry which is preliminary data.</text>
</comment>
<evidence type="ECO:0000256" key="1">
    <source>
        <dbReference type="ARBA" id="ARBA00007613"/>
    </source>
</evidence>
<dbReference type="AlphaFoldDB" id="A0A6I2L6Z3"/>
<keyword evidence="4" id="KW-1185">Reference proteome</keyword>